<feature type="transmembrane region" description="Helical" evidence="5">
    <location>
        <begin position="426"/>
        <end position="449"/>
    </location>
</feature>
<dbReference type="GO" id="GO:0022857">
    <property type="term" value="F:transmembrane transporter activity"/>
    <property type="evidence" value="ECO:0007669"/>
    <property type="project" value="InterPro"/>
</dbReference>
<name>A0A1S3ILI4_LINAN</name>
<dbReference type="AlphaFoldDB" id="A0A1S3ILI4"/>
<keyword evidence="7" id="KW-0762">Sugar transport</keyword>
<feature type="transmembrane region" description="Helical" evidence="5">
    <location>
        <begin position="342"/>
        <end position="364"/>
    </location>
</feature>
<feature type="region of interest" description="Disordered" evidence="4">
    <location>
        <begin position="1"/>
        <end position="28"/>
    </location>
</feature>
<dbReference type="Proteomes" id="UP000085678">
    <property type="component" value="Unplaced"/>
</dbReference>
<dbReference type="PANTHER" id="PTHR23121:SF9">
    <property type="entry name" value="SODIUM-DEPENDENT GLUCOSE TRANSPORTER 1"/>
    <property type="match status" value="1"/>
</dbReference>
<evidence type="ECO:0000256" key="4">
    <source>
        <dbReference type="SAM" id="MobiDB-lite"/>
    </source>
</evidence>
<dbReference type="InterPro" id="IPR036259">
    <property type="entry name" value="MFS_trans_sf"/>
</dbReference>
<dbReference type="OrthoDB" id="9626824at2759"/>
<dbReference type="KEGG" id="lak:106165325"/>
<keyword evidence="3 5" id="KW-0472">Membrane</keyword>
<keyword evidence="2 5" id="KW-1133">Transmembrane helix</keyword>
<keyword evidence="6" id="KW-1185">Reference proteome</keyword>
<protein>
    <submittedName>
        <fullName evidence="7">Sodium-dependent glucose transporter 1</fullName>
    </submittedName>
</protein>
<dbReference type="GeneID" id="106165325"/>
<keyword evidence="1 5" id="KW-0812">Transmembrane</keyword>
<feature type="transmembrane region" description="Helical" evidence="5">
    <location>
        <begin position="82"/>
        <end position="101"/>
    </location>
</feature>
<gene>
    <name evidence="7" type="primary">LOC106165325</name>
</gene>
<dbReference type="InParanoid" id="A0A1S3ILI4"/>
<feature type="compositionally biased region" description="Basic and acidic residues" evidence="4">
    <location>
        <begin position="1"/>
        <end position="12"/>
    </location>
</feature>
<evidence type="ECO:0000256" key="2">
    <source>
        <dbReference type="ARBA" id="ARBA00022989"/>
    </source>
</evidence>
<organism evidence="6 7">
    <name type="scientific">Lingula anatina</name>
    <name type="common">Brachiopod</name>
    <name type="synonym">Lingula unguis</name>
    <dbReference type="NCBI Taxonomy" id="7574"/>
    <lineage>
        <taxon>Eukaryota</taxon>
        <taxon>Metazoa</taxon>
        <taxon>Spiralia</taxon>
        <taxon>Lophotrochozoa</taxon>
        <taxon>Brachiopoda</taxon>
        <taxon>Linguliformea</taxon>
        <taxon>Lingulata</taxon>
        <taxon>Lingulida</taxon>
        <taxon>Linguloidea</taxon>
        <taxon>Lingulidae</taxon>
        <taxon>Lingula</taxon>
    </lineage>
</organism>
<feature type="transmembrane region" description="Helical" evidence="5">
    <location>
        <begin position="371"/>
        <end position="392"/>
    </location>
</feature>
<evidence type="ECO:0000256" key="5">
    <source>
        <dbReference type="SAM" id="Phobius"/>
    </source>
</evidence>
<feature type="transmembrane region" description="Helical" evidence="5">
    <location>
        <begin position="398"/>
        <end position="419"/>
    </location>
</feature>
<feature type="transmembrane region" description="Helical" evidence="5">
    <location>
        <begin position="238"/>
        <end position="260"/>
    </location>
</feature>
<sequence>MVRDGKNMEGDNGKSPSLHPEEKVNETSRSYQGLSKTFLVMKTIVITLAMGCEGLIHGMVNPTLVDLASLYQVDYEKISDGLTGRSVGLFTAAVAGGYLYARFPDKQDILFALSMFLLGASTALIPWANAVPLLDVLTFLQGLGYALTVTGGNLACIEMWGKSAIIPLHITHVGVGAGETVAPLLVEPFLAPLCSQYGNTTPVDMTTAAYEILRDYELLNEKKRGANSTLCGPTRIQIPYAVAGGISCTVMVSFLVLYLSNPKRAVAQKRTTTESNDVHCKRSVKAILNPASYTGGRLCFGVQFLALYFFLLFAYEVARIPLNSFLYAIAVETDLQFTEPTATLLLTVFGAAYALGKVVPLFLYPCVSIQAIFVVEPILVLTFLLLLTFLGLQSQSMYWVFTCICAVATAPLFSTALSWVNEYIKVGAAISALSTIGYSLGGIAGQPLAGYVYQFYGAPPLLYMASGCAALSMVLVITLQAVATCNSNCTWSQNDVASKESLIN</sequence>
<dbReference type="RefSeq" id="XP_013398948.1">
    <property type="nucleotide sequence ID" value="XM_013543494.1"/>
</dbReference>
<reference evidence="7" key="1">
    <citation type="submission" date="2025-08" db="UniProtKB">
        <authorList>
            <consortium name="RefSeq"/>
        </authorList>
    </citation>
    <scope>IDENTIFICATION</scope>
    <source>
        <tissue evidence="7">Gonads</tissue>
    </source>
</reference>
<accession>A0A1S3ILI4</accession>
<evidence type="ECO:0000256" key="1">
    <source>
        <dbReference type="ARBA" id="ARBA00022692"/>
    </source>
</evidence>
<feature type="transmembrane region" description="Helical" evidence="5">
    <location>
        <begin position="39"/>
        <end position="60"/>
    </location>
</feature>
<evidence type="ECO:0000313" key="6">
    <source>
        <dbReference type="Proteomes" id="UP000085678"/>
    </source>
</evidence>
<dbReference type="SUPFAM" id="SSF103473">
    <property type="entry name" value="MFS general substrate transporter"/>
    <property type="match status" value="1"/>
</dbReference>
<dbReference type="OMA" id="LIPWANA"/>
<feature type="transmembrane region" description="Helical" evidence="5">
    <location>
        <begin position="108"/>
        <end position="128"/>
    </location>
</feature>
<dbReference type="InterPro" id="IPR011701">
    <property type="entry name" value="MFS"/>
</dbReference>
<proteinExistence type="predicted"/>
<evidence type="ECO:0000256" key="3">
    <source>
        <dbReference type="ARBA" id="ARBA00023136"/>
    </source>
</evidence>
<keyword evidence="7" id="KW-0813">Transport</keyword>
<feature type="transmembrane region" description="Helical" evidence="5">
    <location>
        <begin position="298"/>
        <end position="322"/>
    </location>
</feature>
<dbReference type="Gene3D" id="1.20.1250.20">
    <property type="entry name" value="MFS general substrate transporter like domains"/>
    <property type="match status" value="1"/>
</dbReference>
<evidence type="ECO:0000313" key="7">
    <source>
        <dbReference type="RefSeq" id="XP_013398948.1"/>
    </source>
</evidence>
<feature type="transmembrane region" description="Helical" evidence="5">
    <location>
        <begin position="461"/>
        <end position="483"/>
    </location>
</feature>
<dbReference type="Pfam" id="PF07690">
    <property type="entry name" value="MFS_1"/>
    <property type="match status" value="1"/>
</dbReference>
<dbReference type="PANTHER" id="PTHR23121">
    <property type="entry name" value="SODIUM-DEPENDENT GLUCOSE TRANSPORTER 1"/>
    <property type="match status" value="1"/>
</dbReference>